<feature type="transmembrane region" description="Helical" evidence="1">
    <location>
        <begin position="156"/>
        <end position="176"/>
    </location>
</feature>
<dbReference type="InterPro" id="IPR000326">
    <property type="entry name" value="PAP2/HPO"/>
</dbReference>
<evidence type="ECO:0000313" key="3">
    <source>
        <dbReference type="EMBL" id="EHP85134.1"/>
    </source>
</evidence>
<gene>
    <name evidence="3" type="ORF">MetfoDRAFT_1457</name>
</gene>
<sequence length="177" mass="20479">MRFIKFAEIISRAFPFLAISAFPCIVSDVRSLISLAIIPAVIWILWAKIKNQKWDIPDRNGRIVPLTIMVIYGFVLVIIEPNFLTKFYLTNVLSLLIITSFWKISIHCYGLSAIIVALIKFNQICNNLLYFVVFIYMGFLIFTMWSRIYLEKHTPLQVVVGTLLGFGQNLIFLYLFS</sequence>
<name>H1L083_9EURY</name>
<dbReference type="OrthoDB" id="77866at2157"/>
<feature type="transmembrane region" description="Helical" evidence="1">
    <location>
        <begin position="9"/>
        <end position="26"/>
    </location>
</feature>
<dbReference type="STRING" id="647171.MetfoDRAFT_1457"/>
<reference evidence="3 4" key="1">
    <citation type="submission" date="2011-09" db="EMBL/GenBank/DDBJ databases">
        <title>The draft genome of Methanotorris formicicus Mc-S-70.</title>
        <authorList>
            <consortium name="US DOE Joint Genome Institute (JGI-PGF)"/>
            <person name="Lucas S."/>
            <person name="Han J."/>
            <person name="Lapidus A."/>
            <person name="Cheng J.-F."/>
            <person name="Goodwin L."/>
            <person name="Pitluck S."/>
            <person name="Peters L."/>
            <person name="Land M.L."/>
            <person name="Hauser L."/>
            <person name="Sieprawska-Lupa M."/>
            <person name="Takai K."/>
            <person name="Miyazaki J."/>
            <person name="Whitman W."/>
            <person name="Woyke T.J."/>
        </authorList>
    </citation>
    <scope>NUCLEOTIDE SEQUENCE [LARGE SCALE GENOMIC DNA]</scope>
    <source>
        <strain evidence="3 4">Mc-S-70</strain>
    </source>
</reference>
<dbReference type="Proteomes" id="UP000003706">
    <property type="component" value="Unassembled WGS sequence"/>
</dbReference>
<accession>H1L083</accession>
<comment type="caution">
    <text evidence="3">The sequence shown here is derived from an EMBL/GenBank/DDBJ whole genome shotgun (WGS) entry which is preliminary data.</text>
</comment>
<keyword evidence="1" id="KW-0812">Transmembrane</keyword>
<keyword evidence="4" id="KW-1185">Reference proteome</keyword>
<feature type="transmembrane region" description="Helical" evidence="1">
    <location>
        <begin position="91"/>
        <end position="116"/>
    </location>
</feature>
<dbReference type="AlphaFoldDB" id="H1L083"/>
<evidence type="ECO:0000313" key="4">
    <source>
        <dbReference type="Proteomes" id="UP000003706"/>
    </source>
</evidence>
<feature type="transmembrane region" description="Helical" evidence="1">
    <location>
        <begin position="32"/>
        <end position="49"/>
    </location>
</feature>
<dbReference type="CDD" id="cd01610">
    <property type="entry name" value="PAP2_like"/>
    <property type="match status" value="1"/>
</dbReference>
<evidence type="ECO:0000259" key="2">
    <source>
        <dbReference type="Pfam" id="PF01569"/>
    </source>
</evidence>
<dbReference type="Gene3D" id="1.20.144.10">
    <property type="entry name" value="Phosphatidic acid phosphatase type 2/haloperoxidase"/>
    <property type="match status" value="1"/>
</dbReference>
<keyword evidence="1" id="KW-1133">Transmembrane helix</keyword>
<feature type="transmembrane region" description="Helical" evidence="1">
    <location>
        <begin position="61"/>
        <end position="79"/>
    </location>
</feature>
<dbReference type="RefSeq" id="WP_007044886.1">
    <property type="nucleotide sequence ID" value="NZ_JBLRMD010000002.1"/>
</dbReference>
<dbReference type="EMBL" id="AGJL01000039">
    <property type="protein sequence ID" value="EHP85134.1"/>
    <property type="molecule type" value="Genomic_DNA"/>
</dbReference>
<dbReference type="Pfam" id="PF01569">
    <property type="entry name" value="PAP2"/>
    <property type="match status" value="1"/>
</dbReference>
<proteinExistence type="predicted"/>
<feature type="transmembrane region" description="Helical" evidence="1">
    <location>
        <begin position="128"/>
        <end position="150"/>
    </location>
</feature>
<protein>
    <submittedName>
        <fullName evidence="3">Phosphoesterase PA-phosphatase related protein</fullName>
    </submittedName>
</protein>
<keyword evidence="1" id="KW-0472">Membrane</keyword>
<organism evidence="3 4">
    <name type="scientific">Methanotorris formicicus Mc-S-70</name>
    <dbReference type="NCBI Taxonomy" id="647171"/>
    <lineage>
        <taxon>Archaea</taxon>
        <taxon>Methanobacteriati</taxon>
        <taxon>Methanobacteriota</taxon>
        <taxon>Methanomada group</taxon>
        <taxon>Methanococci</taxon>
        <taxon>Methanococcales</taxon>
        <taxon>Methanocaldococcaceae</taxon>
        <taxon>Methanotorris</taxon>
    </lineage>
</organism>
<evidence type="ECO:0000256" key="1">
    <source>
        <dbReference type="SAM" id="Phobius"/>
    </source>
</evidence>
<feature type="domain" description="Phosphatidic acid phosphatase type 2/haloperoxidase" evidence="2">
    <location>
        <begin position="100"/>
        <end position="172"/>
    </location>
</feature>